<proteinExistence type="predicted"/>
<sequence>MEVETNAFVEGRLSTALITPDAVCRKETPIEQPSSSRGEPEKKAIMESIMAKLDNAAVKLNRRERRALQRELEAAQGIERTFPVSIQQQTSVDAWSISSVPSEGFDVDHNIIMASTFFLQTLDVMKIYREDDSI</sequence>
<dbReference type="STRING" id="51031.W2SPU2"/>
<dbReference type="EMBL" id="KI668878">
    <property type="protein sequence ID" value="ETN70871.1"/>
    <property type="molecule type" value="Genomic_DNA"/>
</dbReference>
<reference evidence="2" key="1">
    <citation type="journal article" date="2014" name="Nat. Genet.">
        <title>Genome of the human hookworm Necator americanus.</title>
        <authorList>
            <person name="Tang Y.T."/>
            <person name="Gao X."/>
            <person name="Rosa B.A."/>
            <person name="Abubucker S."/>
            <person name="Hallsworth-Pepin K."/>
            <person name="Martin J."/>
            <person name="Tyagi R."/>
            <person name="Heizer E."/>
            <person name="Zhang X."/>
            <person name="Bhonagiri-Palsikar V."/>
            <person name="Minx P."/>
            <person name="Warren W.C."/>
            <person name="Wang Q."/>
            <person name="Zhan B."/>
            <person name="Hotez P.J."/>
            <person name="Sternberg P.W."/>
            <person name="Dougall A."/>
            <person name="Gaze S.T."/>
            <person name="Mulvenna J."/>
            <person name="Sotillo J."/>
            <person name="Ranganathan S."/>
            <person name="Rabelo E.M."/>
            <person name="Wilson R.K."/>
            <person name="Felgner P.L."/>
            <person name="Bethony J."/>
            <person name="Hawdon J.M."/>
            <person name="Gasser R.B."/>
            <person name="Loukas A."/>
            <person name="Mitreva M."/>
        </authorList>
    </citation>
    <scope>NUCLEOTIDE SEQUENCE [LARGE SCALE GENOMIC DNA]</scope>
</reference>
<dbReference type="KEGG" id="nai:NECAME_14472"/>
<protein>
    <submittedName>
        <fullName evidence="1">Uncharacterized protein</fullName>
    </submittedName>
</protein>
<evidence type="ECO:0000313" key="2">
    <source>
        <dbReference type="Proteomes" id="UP000053676"/>
    </source>
</evidence>
<dbReference type="AlphaFoldDB" id="W2SPU2"/>
<name>W2SPU2_NECAM</name>
<accession>W2SPU2</accession>
<feature type="non-terminal residue" evidence="1">
    <location>
        <position position="134"/>
    </location>
</feature>
<gene>
    <name evidence="1" type="ORF">NECAME_14472</name>
</gene>
<keyword evidence="2" id="KW-1185">Reference proteome</keyword>
<organism evidence="1 2">
    <name type="scientific">Necator americanus</name>
    <name type="common">Human hookworm</name>
    <dbReference type="NCBI Taxonomy" id="51031"/>
    <lineage>
        <taxon>Eukaryota</taxon>
        <taxon>Metazoa</taxon>
        <taxon>Ecdysozoa</taxon>
        <taxon>Nematoda</taxon>
        <taxon>Chromadorea</taxon>
        <taxon>Rhabditida</taxon>
        <taxon>Rhabditina</taxon>
        <taxon>Rhabditomorpha</taxon>
        <taxon>Strongyloidea</taxon>
        <taxon>Ancylostomatidae</taxon>
        <taxon>Bunostominae</taxon>
        <taxon>Necator</taxon>
    </lineage>
</organism>
<evidence type="ECO:0000313" key="1">
    <source>
        <dbReference type="EMBL" id="ETN70871.1"/>
    </source>
</evidence>
<dbReference type="Proteomes" id="UP000053676">
    <property type="component" value="Unassembled WGS sequence"/>
</dbReference>